<reference evidence="2 3" key="1">
    <citation type="journal article" date="2024" name="Ann. Entomol. Soc. Am.">
        <title>Genomic analyses of the southern and eastern yellowjacket wasps (Hymenoptera: Vespidae) reveal evolutionary signatures of social life.</title>
        <authorList>
            <person name="Catto M.A."/>
            <person name="Caine P.B."/>
            <person name="Orr S.E."/>
            <person name="Hunt B.G."/>
            <person name="Goodisman M.A.D."/>
        </authorList>
    </citation>
    <scope>NUCLEOTIDE SEQUENCE [LARGE SCALE GENOMIC DNA]</scope>
    <source>
        <strain evidence="2">233</strain>
        <tissue evidence="2">Head and thorax</tissue>
    </source>
</reference>
<accession>A0ABD2ACV5</accession>
<proteinExistence type="predicted"/>
<organism evidence="2 3">
    <name type="scientific">Vespula squamosa</name>
    <name type="common">Southern yellow jacket</name>
    <name type="synonym">Wasp</name>
    <dbReference type="NCBI Taxonomy" id="30214"/>
    <lineage>
        <taxon>Eukaryota</taxon>
        <taxon>Metazoa</taxon>
        <taxon>Ecdysozoa</taxon>
        <taxon>Arthropoda</taxon>
        <taxon>Hexapoda</taxon>
        <taxon>Insecta</taxon>
        <taxon>Pterygota</taxon>
        <taxon>Neoptera</taxon>
        <taxon>Endopterygota</taxon>
        <taxon>Hymenoptera</taxon>
        <taxon>Apocrita</taxon>
        <taxon>Aculeata</taxon>
        <taxon>Vespoidea</taxon>
        <taxon>Vespidae</taxon>
        <taxon>Vespinae</taxon>
        <taxon>Vespula</taxon>
    </lineage>
</organism>
<evidence type="ECO:0000256" key="1">
    <source>
        <dbReference type="SAM" id="MobiDB-lite"/>
    </source>
</evidence>
<feature type="region of interest" description="Disordered" evidence="1">
    <location>
        <begin position="1"/>
        <end position="36"/>
    </location>
</feature>
<name>A0ABD2ACV5_VESSQ</name>
<evidence type="ECO:0000313" key="3">
    <source>
        <dbReference type="Proteomes" id="UP001607302"/>
    </source>
</evidence>
<sequence>MLFPREKVDEKRSTTQKGRSDDATSRGKEGTTSRANDKQAFSFIRVALDTETGLMVAICPSAVSDCGRVYIHNGE</sequence>
<dbReference type="EMBL" id="JAUDFV010000152">
    <property type="protein sequence ID" value="KAL2718221.1"/>
    <property type="molecule type" value="Genomic_DNA"/>
</dbReference>
<keyword evidence="3" id="KW-1185">Reference proteome</keyword>
<evidence type="ECO:0000313" key="2">
    <source>
        <dbReference type="EMBL" id="KAL2718221.1"/>
    </source>
</evidence>
<dbReference type="Proteomes" id="UP001607302">
    <property type="component" value="Unassembled WGS sequence"/>
</dbReference>
<dbReference type="AlphaFoldDB" id="A0ABD2ACV5"/>
<comment type="caution">
    <text evidence="2">The sequence shown here is derived from an EMBL/GenBank/DDBJ whole genome shotgun (WGS) entry which is preliminary data.</text>
</comment>
<protein>
    <submittedName>
        <fullName evidence="2">Uncharacterized protein</fullName>
    </submittedName>
</protein>
<gene>
    <name evidence="2" type="ORF">V1478_012097</name>
</gene>